<reference evidence="7 8" key="1">
    <citation type="submission" date="2020-07" db="EMBL/GenBank/DDBJ databases">
        <title>Fungal Genomes of the International Space Station.</title>
        <authorList>
            <person name="Seuylemezian A."/>
            <person name="Singh N.K."/>
            <person name="Wood J."/>
            <person name="Venkateswaran K."/>
        </authorList>
    </citation>
    <scope>NUCLEOTIDE SEQUENCE [LARGE SCALE GENOMIC DNA]</scope>
    <source>
        <strain evidence="7 8">PL-B2</strain>
    </source>
</reference>
<dbReference type="Pfam" id="PF08546">
    <property type="entry name" value="ApbA_C"/>
    <property type="match status" value="1"/>
</dbReference>
<evidence type="ECO:0000256" key="4">
    <source>
        <dbReference type="RuleBase" id="RU362068"/>
    </source>
</evidence>
<dbReference type="PANTHER" id="PTHR21708">
    <property type="entry name" value="PROBABLE 2-DEHYDROPANTOATE 2-REDUCTASE"/>
    <property type="match status" value="1"/>
</dbReference>
<gene>
    <name evidence="7" type="ORF">H0185_19270</name>
</gene>
<evidence type="ECO:0000256" key="3">
    <source>
        <dbReference type="ARBA" id="ARBA00023002"/>
    </source>
</evidence>
<dbReference type="InterPro" id="IPR003710">
    <property type="entry name" value="ApbA"/>
</dbReference>
<evidence type="ECO:0000313" key="8">
    <source>
        <dbReference type="Proteomes" id="UP000769780"/>
    </source>
</evidence>
<feature type="domain" description="Ketopantoate reductase C-terminal" evidence="6">
    <location>
        <begin position="177"/>
        <end position="300"/>
    </location>
</feature>
<keyword evidence="2 4" id="KW-0521">NADP</keyword>
<comment type="similarity">
    <text evidence="1 4">Belongs to the ketopantoate reductase family.</text>
</comment>
<dbReference type="EMBL" id="JACWFH010000030">
    <property type="protein sequence ID" value="MBY0098909.1"/>
    <property type="molecule type" value="Genomic_DNA"/>
</dbReference>
<dbReference type="InterPro" id="IPR036291">
    <property type="entry name" value="NAD(P)-bd_dom_sf"/>
</dbReference>
<dbReference type="InterPro" id="IPR013332">
    <property type="entry name" value="KPR_N"/>
</dbReference>
<dbReference type="PANTHER" id="PTHR21708:SF26">
    <property type="entry name" value="2-DEHYDROPANTOATE 2-REDUCTASE"/>
    <property type="match status" value="1"/>
</dbReference>
<dbReference type="NCBIfam" id="TIGR00745">
    <property type="entry name" value="apbA_panE"/>
    <property type="match status" value="1"/>
</dbReference>
<evidence type="ECO:0000313" key="7">
    <source>
        <dbReference type="EMBL" id="MBY0098909.1"/>
    </source>
</evidence>
<evidence type="ECO:0000259" key="5">
    <source>
        <dbReference type="Pfam" id="PF02558"/>
    </source>
</evidence>
<dbReference type="EC" id="1.1.1.169" evidence="4"/>
<evidence type="ECO:0000256" key="2">
    <source>
        <dbReference type="ARBA" id="ARBA00022857"/>
    </source>
</evidence>
<dbReference type="RefSeq" id="WP_221875126.1">
    <property type="nucleotide sequence ID" value="NZ_JACWFH010000030.1"/>
</dbReference>
<protein>
    <recommendedName>
        <fullName evidence="4">2-dehydropantoate 2-reductase</fullName>
        <ecNumber evidence="4">1.1.1.169</ecNumber>
    </recommendedName>
    <alternativeName>
        <fullName evidence="4">Ketopantoate reductase</fullName>
    </alternativeName>
</protein>
<evidence type="ECO:0000256" key="1">
    <source>
        <dbReference type="ARBA" id="ARBA00007870"/>
    </source>
</evidence>
<accession>A0ABS7K9I5</accession>
<sequence length="303" mass="33729">MRVLIVGAGGIGGYFGGRLVEKGEDVTFLVRQNRKQQLDETGLVIESVHGNMEFKPKTIVSGEPAEPFDVILLSTKAYHLQGAIEGMKPYVTENTMILPLLNGIAHVDELRAVFGDESVIGGLCFIETTLDEKGTVVQTSPIHDLVFGEFSGEQTERIKKLESTFQGTKASFRLSENIEQDMWHKYQFIATLSGVTSIFRAPIGPIRDQEYGVETIQTLLEEVGNVMRSVEAPLAEGIEASQMDKIMQMGYNMKSSLQRDMEKGLKTEAEHFFGYLLQIAKVKQLRTPVIGTIYANLEVYEAR</sequence>
<dbReference type="InterPro" id="IPR013328">
    <property type="entry name" value="6PGD_dom2"/>
</dbReference>
<comment type="function">
    <text evidence="4">Catalyzes the NADPH-dependent reduction of ketopantoate into pantoic acid.</text>
</comment>
<dbReference type="Gene3D" id="3.40.50.720">
    <property type="entry name" value="NAD(P)-binding Rossmann-like Domain"/>
    <property type="match status" value="1"/>
</dbReference>
<keyword evidence="8" id="KW-1185">Reference proteome</keyword>
<dbReference type="Pfam" id="PF02558">
    <property type="entry name" value="ApbA"/>
    <property type="match status" value="1"/>
</dbReference>
<name>A0ABS7K9I5_9BACI</name>
<keyword evidence="3 4" id="KW-0560">Oxidoreductase</keyword>
<comment type="catalytic activity">
    <reaction evidence="4">
        <text>(R)-pantoate + NADP(+) = 2-dehydropantoate + NADPH + H(+)</text>
        <dbReference type="Rhea" id="RHEA:16233"/>
        <dbReference type="ChEBI" id="CHEBI:11561"/>
        <dbReference type="ChEBI" id="CHEBI:15378"/>
        <dbReference type="ChEBI" id="CHEBI:15980"/>
        <dbReference type="ChEBI" id="CHEBI:57783"/>
        <dbReference type="ChEBI" id="CHEBI:58349"/>
        <dbReference type="EC" id="1.1.1.169"/>
    </reaction>
</comment>
<dbReference type="Gene3D" id="1.10.1040.10">
    <property type="entry name" value="N-(1-d-carboxylethyl)-l-norvaline Dehydrogenase, domain 2"/>
    <property type="match status" value="1"/>
</dbReference>
<proteinExistence type="inferred from homology"/>
<evidence type="ECO:0000259" key="6">
    <source>
        <dbReference type="Pfam" id="PF08546"/>
    </source>
</evidence>
<keyword evidence="4" id="KW-0566">Pantothenate biosynthesis</keyword>
<dbReference type="SUPFAM" id="SSF51735">
    <property type="entry name" value="NAD(P)-binding Rossmann-fold domains"/>
    <property type="match status" value="1"/>
</dbReference>
<dbReference type="Proteomes" id="UP000769780">
    <property type="component" value="Unassembled WGS sequence"/>
</dbReference>
<feature type="domain" description="Ketopantoate reductase N-terminal" evidence="5">
    <location>
        <begin position="3"/>
        <end position="151"/>
    </location>
</feature>
<dbReference type="InterPro" id="IPR008927">
    <property type="entry name" value="6-PGluconate_DH-like_C_sf"/>
</dbReference>
<dbReference type="SUPFAM" id="SSF48179">
    <property type="entry name" value="6-phosphogluconate dehydrogenase C-terminal domain-like"/>
    <property type="match status" value="1"/>
</dbReference>
<dbReference type="InterPro" id="IPR051402">
    <property type="entry name" value="KPR-Related"/>
</dbReference>
<comment type="pathway">
    <text evidence="4">Cofactor biosynthesis; (R)-pantothenate biosynthesis; (R)-pantoate from 3-methyl-2-oxobutanoate: step 2/2.</text>
</comment>
<comment type="caution">
    <text evidence="7">The sequence shown here is derived from an EMBL/GenBank/DDBJ whole genome shotgun (WGS) entry which is preliminary data.</text>
</comment>
<dbReference type="InterPro" id="IPR013752">
    <property type="entry name" value="KPA_reductase"/>
</dbReference>
<organism evidence="7 8">
    <name type="scientific">Mesobacillus maritimus</name>
    <dbReference type="NCBI Taxonomy" id="1643336"/>
    <lineage>
        <taxon>Bacteria</taxon>
        <taxon>Bacillati</taxon>
        <taxon>Bacillota</taxon>
        <taxon>Bacilli</taxon>
        <taxon>Bacillales</taxon>
        <taxon>Bacillaceae</taxon>
        <taxon>Mesobacillus</taxon>
    </lineage>
</organism>